<feature type="domain" description="DUF305" evidence="2">
    <location>
        <begin position="27"/>
        <end position="88"/>
    </location>
</feature>
<dbReference type="Pfam" id="PF03713">
    <property type="entry name" value="DUF305"/>
    <property type="match status" value="1"/>
</dbReference>
<feature type="region of interest" description="Disordered" evidence="1">
    <location>
        <begin position="81"/>
        <end position="111"/>
    </location>
</feature>
<protein>
    <submittedName>
        <fullName evidence="3">DUF305 domain-containing protein</fullName>
    </submittedName>
</protein>
<comment type="caution">
    <text evidence="3">The sequence shown here is derived from an EMBL/GenBank/DDBJ whole genome shotgun (WGS) entry which is preliminary data.</text>
</comment>
<dbReference type="Gene3D" id="1.20.1260.10">
    <property type="match status" value="1"/>
</dbReference>
<dbReference type="Proteomes" id="UP001165561">
    <property type="component" value="Unassembled WGS sequence"/>
</dbReference>
<accession>A0ABT5TVC4</accession>
<proteinExistence type="predicted"/>
<evidence type="ECO:0000256" key="1">
    <source>
        <dbReference type="SAM" id="MobiDB-lite"/>
    </source>
</evidence>
<dbReference type="InterPro" id="IPR005183">
    <property type="entry name" value="DUF305_CopM-like"/>
</dbReference>
<reference evidence="3" key="1">
    <citation type="submission" date="2023-02" db="EMBL/GenBank/DDBJ databases">
        <title>Georgenia sp.10Sc9-8, isolated from a soil sample collected from the Taklamakan desert.</title>
        <authorList>
            <person name="Liu S."/>
        </authorList>
    </citation>
    <scope>NUCLEOTIDE SEQUENCE</scope>
    <source>
        <strain evidence="3">10Sc9-8</strain>
    </source>
</reference>
<keyword evidence="4" id="KW-1185">Reference proteome</keyword>
<evidence type="ECO:0000259" key="2">
    <source>
        <dbReference type="Pfam" id="PF03713"/>
    </source>
</evidence>
<dbReference type="EMBL" id="JARACI010000356">
    <property type="protein sequence ID" value="MDD9205224.1"/>
    <property type="molecule type" value="Genomic_DNA"/>
</dbReference>
<sequence length="111" mass="12111">NVAVVAAGALLLGGGVYLDRSQVTVEDTGYMSSMIPHHSLAITRSERAGMDDVRVCELAVEISEAQRREIDEMDWLIEDINRNGPATTPEEAAERPVPEFPAEAQRQCATD</sequence>
<organism evidence="3 4">
    <name type="scientific">Georgenia halotolerans</name>
    <dbReference type="NCBI Taxonomy" id="3028317"/>
    <lineage>
        <taxon>Bacteria</taxon>
        <taxon>Bacillati</taxon>
        <taxon>Actinomycetota</taxon>
        <taxon>Actinomycetes</taxon>
        <taxon>Micrococcales</taxon>
        <taxon>Bogoriellaceae</taxon>
        <taxon>Georgenia</taxon>
    </lineage>
</organism>
<evidence type="ECO:0000313" key="4">
    <source>
        <dbReference type="Proteomes" id="UP001165561"/>
    </source>
</evidence>
<feature type="non-terminal residue" evidence="3">
    <location>
        <position position="1"/>
    </location>
</feature>
<gene>
    <name evidence="3" type="ORF">PU560_01940</name>
</gene>
<evidence type="ECO:0000313" key="3">
    <source>
        <dbReference type="EMBL" id="MDD9205224.1"/>
    </source>
</evidence>
<dbReference type="InterPro" id="IPR012347">
    <property type="entry name" value="Ferritin-like"/>
</dbReference>
<name>A0ABT5TVC4_9MICO</name>